<dbReference type="PANTHER" id="PTHR42695:SF6">
    <property type="entry name" value="GLUTAMINE AMIDOTRANSFERASE DOMAIN-CONTAINING PROTEIN"/>
    <property type="match status" value="1"/>
</dbReference>
<dbReference type="EMBL" id="CDHK01000012">
    <property type="protein sequence ID" value="CEJ61806.1"/>
    <property type="molecule type" value="Genomic_DNA"/>
</dbReference>
<dbReference type="STRING" id="104259.A0A0F7U0M5"/>
<evidence type="ECO:0000313" key="1">
    <source>
        <dbReference type="EMBL" id="CEJ61806.1"/>
    </source>
</evidence>
<protein>
    <recommendedName>
        <fullName evidence="3">Class I glutamine amidotransferase-like protein</fullName>
    </recommendedName>
</protein>
<organism evidence="1 2">
    <name type="scientific">Penicillium brasilianum</name>
    <dbReference type="NCBI Taxonomy" id="104259"/>
    <lineage>
        <taxon>Eukaryota</taxon>
        <taxon>Fungi</taxon>
        <taxon>Dikarya</taxon>
        <taxon>Ascomycota</taxon>
        <taxon>Pezizomycotina</taxon>
        <taxon>Eurotiomycetes</taxon>
        <taxon>Eurotiomycetidae</taxon>
        <taxon>Eurotiales</taxon>
        <taxon>Aspergillaceae</taxon>
        <taxon>Penicillium</taxon>
    </lineage>
</organism>
<dbReference type="Gene3D" id="3.40.50.880">
    <property type="match status" value="1"/>
</dbReference>
<gene>
    <name evidence="1" type="ORF">PMG11_10323</name>
</gene>
<proteinExistence type="predicted"/>
<evidence type="ECO:0000313" key="2">
    <source>
        <dbReference type="Proteomes" id="UP000042958"/>
    </source>
</evidence>
<dbReference type="OrthoDB" id="1669814at2759"/>
<dbReference type="CDD" id="cd01741">
    <property type="entry name" value="GATase1_1"/>
    <property type="match status" value="1"/>
</dbReference>
<name>A0A0F7U0M5_PENBI</name>
<dbReference type="SUPFAM" id="SSF52317">
    <property type="entry name" value="Class I glutamine amidotransferase-like"/>
    <property type="match status" value="1"/>
</dbReference>
<keyword evidence="2" id="KW-1185">Reference proteome</keyword>
<dbReference type="InterPro" id="IPR044992">
    <property type="entry name" value="ChyE-like"/>
</dbReference>
<reference evidence="2" key="1">
    <citation type="journal article" date="2015" name="Genome Announc.">
        <title>Draft genome sequence of the fungus Penicillium brasilianum MG11.</title>
        <authorList>
            <person name="Horn F."/>
            <person name="Linde J."/>
            <person name="Mattern D.J."/>
            <person name="Walther G."/>
            <person name="Guthke R."/>
            <person name="Brakhage A.A."/>
            <person name="Valiante V."/>
        </authorList>
    </citation>
    <scope>NUCLEOTIDE SEQUENCE [LARGE SCALE GENOMIC DNA]</scope>
    <source>
        <strain evidence="2">MG11</strain>
    </source>
</reference>
<sequence length="347" mass="37510">MAPHRIHIAVLDADVPCLSVYVKRGLYSSQFRVLLQAAANRLNERAEIPLQNGPLAVHITAFDPVGGSLPPLDSLRTHPRTSTELQNGPFGVIDAILITGSAASSYDPLPWIAEVQSFIQTVHAKYPLVKIFGSCFGHQIIAQALLSTPTSRATIDNTFNVQPAQTGFEMGIQPITLDPAFTTHFPPLARVSSTGPFRIQLIHGDQVLPTPQAVAAATSAGQTSVSLPPPWMNIGASAACPIQGLYYPGRILTYQGHFEFDTLVNSELTREFGRRQGWPQAVVDKYERQINVSRVTGKDDDDDSKAAAEAVVLFFAGIDQTPKFESVQVTDGLMTPPLEETSGVLQG</sequence>
<dbReference type="AlphaFoldDB" id="A0A0F7U0M5"/>
<dbReference type="GO" id="GO:0005634">
    <property type="term" value="C:nucleus"/>
    <property type="evidence" value="ECO:0007669"/>
    <property type="project" value="TreeGrafter"/>
</dbReference>
<dbReference type="Proteomes" id="UP000042958">
    <property type="component" value="Unassembled WGS sequence"/>
</dbReference>
<evidence type="ECO:0008006" key="3">
    <source>
        <dbReference type="Google" id="ProtNLM"/>
    </source>
</evidence>
<accession>A0A0F7U0M5</accession>
<dbReference type="PANTHER" id="PTHR42695">
    <property type="entry name" value="GLUTAMINE AMIDOTRANSFERASE YLR126C-RELATED"/>
    <property type="match status" value="1"/>
</dbReference>
<dbReference type="InterPro" id="IPR029062">
    <property type="entry name" value="Class_I_gatase-like"/>
</dbReference>
<dbReference type="GO" id="GO:0005829">
    <property type="term" value="C:cytosol"/>
    <property type="evidence" value="ECO:0007669"/>
    <property type="project" value="TreeGrafter"/>
</dbReference>